<keyword evidence="4 6" id="KW-0732">Signal</keyword>
<dbReference type="InterPro" id="IPR006170">
    <property type="entry name" value="PBP/GOBP"/>
</dbReference>
<feature type="chain" id="PRO_5031435427" evidence="6">
    <location>
        <begin position="17"/>
        <end position="135"/>
    </location>
</feature>
<keyword evidence="5" id="KW-1015">Disulfide bond</keyword>
<evidence type="ECO:0000256" key="6">
    <source>
        <dbReference type="SAM" id="SignalP"/>
    </source>
</evidence>
<dbReference type="InParanoid" id="A0A7R8UTQ6"/>
<proteinExistence type="inferred from homology"/>
<keyword evidence="3" id="KW-0964">Secreted</keyword>
<comment type="subcellular location">
    <subcellularLocation>
        <location evidence="1">Secreted</location>
    </subcellularLocation>
</comment>
<organism evidence="7 8">
    <name type="scientific">Hermetia illucens</name>
    <name type="common">Black soldier fly</name>
    <dbReference type="NCBI Taxonomy" id="343691"/>
    <lineage>
        <taxon>Eukaryota</taxon>
        <taxon>Metazoa</taxon>
        <taxon>Ecdysozoa</taxon>
        <taxon>Arthropoda</taxon>
        <taxon>Hexapoda</taxon>
        <taxon>Insecta</taxon>
        <taxon>Pterygota</taxon>
        <taxon>Neoptera</taxon>
        <taxon>Endopterygota</taxon>
        <taxon>Diptera</taxon>
        <taxon>Brachycera</taxon>
        <taxon>Stratiomyomorpha</taxon>
        <taxon>Stratiomyidae</taxon>
        <taxon>Hermetiinae</taxon>
        <taxon>Hermetia</taxon>
    </lineage>
</organism>
<dbReference type="AlphaFoldDB" id="A0A7R8UTQ6"/>
<dbReference type="InterPro" id="IPR036728">
    <property type="entry name" value="PBP_GOBP_sf"/>
</dbReference>
<dbReference type="GO" id="GO:0007608">
    <property type="term" value="P:sensory perception of smell"/>
    <property type="evidence" value="ECO:0007669"/>
    <property type="project" value="TreeGrafter"/>
</dbReference>
<dbReference type="PANTHER" id="PTHR11857:SF46">
    <property type="entry name" value="GENERAL ODORANT-BINDING PROTEIN 99A-RELATED"/>
    <property type="match status" value="1"/>
</dbReference>
<dbReference type="OMA" id="NYEFPDH"/>
<feature type="signal peptide" evidence="6">
    <location>
        <begin position="1"/>
        <end position="16"/>
    </location>
</feature>
<dbReference type="EMBL" id="LR899012">
    <property type="protein sequence ID" value="CAD7086555.1"/>
    <property type="molecule type" value="Genomic_DNA"/>
</dbReference>
<gene>
    <name evidence="7" type="ORF">HERILL_LOCUS9321</name>
</gene>
<sequence length="135" mass="15917">MKVFIVLFACIILGSADDWKPKPKEEAFQIRDECFKLNNVPAPLVEKIKKFEYEDEESVRCHIKCTTEKIGVWNNAKGFDVDRLYDQIVIRDVVATNKDDLKKCIDDKHDDEDDCTWAYRNFKCMLDNKYLTKKD</sequence>
<dbReference type="Proteomes" id="UP000594454">
    <property type="component" value="Chromosome 4"/>
</dbReference>
<name>A0A7R8UTQ6_HERIL</name>
<accession>A0A7R8UTQ6</accession>
<dbReference type="SMART" id="SM00708">
    <property type="entry name" value="PhBP"/>
    <property type="match status" value="1"/>
</dbReference>
<evidence type="ECO:0000256" key="3">
    <source>
        <dbReference type="ARBA" id="ARBA00022525"/>
    </source>
</evidence>
<evidence type="ECO:0000256" key="1">
    <source>
        <dbReference type="ARBA" id="ARBA00004613"/>
    </source>
</evidence>
<dbReference type="CDD" id="cd23992">
    <property type="entry name" value="PBP_GOBP"/>
    <property type="match status" value="1"/>
</dbReference>
<dbReference type="GO" id="GO:0005549">
    <property type="term" value="F:odorant binding"/>
    <property type="evidence" value="ECO:0007669"/>
    <property type="project" value="InterPro"/>
</dbReference>
<evidence type="ECO:0000313" key="8">
    <source>
        <dbReference type="Proteomes" id="UP000594454"/>
    </source>
</evidence>
<dbReference type="PANTHER" id="PTHR11857">
    <property type="entry name" value="ODORANT BINDING PROTEIN-RELATED"/>
    <property type="match status" value="1"/>
</dbReference>
<dbReference type="Pfam" id="PF01395">
    <property type="entry name" value="PBP_GOBP"/>
    <property type="match status" value="1"/>
</dbReference>
<dbReference type="OrthoDB" id="8194670at2759"/>
<evidence type="ECO:0000256" key="4">
    <source>
        <dbReference type="ARBA" id="ARBA00022729"/>
    </source>
</evidence>
<keyword evidence="8" id="KW-1185">Reference proteome</keyword>
<comment type="similarity">
    <text evidence="2">Belongs to the PBP/GOBP family.</text>
</comment>
<dbReference type="Gene3D" id="1.10.238.20">
    <property type="entry name" value="Pheromone/general odorant binding protein domain"/>
    <property type="match status" value="1"/>
</dbReference>
<dbReference type="SUPFAM" id="SSF47565">
    <property type="entry name" value="Insect pheromone/odorant-binding proteins"/>
    <property type="match status" value="1"/>
</dbReference>
<evidence type="ECO:0000256" key="2">
    <source>
        <dbReference type="ARBA" id="ARBA00008098"/>
    </source>
</evidence>
<evidence type="ECO:0000313" key="7">
    <source>
        <dbReference type="EMBL" id="CAD7086555.1"/>
    </source>
</evidence>
<protein>
    <submittedName>
        <fullName evidence="7">Uncharacterized protein</fullName>
    </submittedName>
</protein>
<dbReference type="GO" id="GO:0005615">
    <property type="term" value="C:extracellular space"/>
    <property type="evidence" value="ECO:0007669"/>
    <property type="project" value="TreeGrafter"/>
</dbReference>
<reference evidence="7 8" key="1">
    <citation type="submission" date="2020-11" db="EMBL/GenBank/DDBJ databases">
        <authorList>
            <person name="Wallbank WR R."/>
            <person name="Pardo Diaz C."/>
            <person name="Kozak K."/>
            <person name="Martin S."/>
            <person name="Jiggins C."/>
            <person name="Moest M."/>
            <person name="Warren A I."/>
            <person name="Generalovic N T."/>
            <person name="Byers J.R.P. K."/>
            <person name="Montejo-Kovacevich G."/>
            <person name="Yen C E."/>
        </authorList>
    </citation>
    <scope>NUCLEOTIDE SEQUENCE [LARGE SCALE GENOMIC DNA]</scope>
</reference>
<evidence type="ECO:0000256" key="5">
    <source>
        <dbReference type="ARBA" id="ARBA00023157"/>
    </source>
</evidence>